<reference evidence="2 3" key="1">
    <citation type="submission" date="2020-03" db="EMBL/GenBank/DDBJ databases">
        <title>Draft Genome Sequence of Cudoniella acicularis.</title>
        <authorList>
            <person name="Buettner E."/>
            <person name="Kellner H."/>
        </authorList>
    </citation>
    <scope>NUCLEOTIDE SEQUENCE [LARGE SCALE GENOMIC DNA]</scope>
    <source>
        <strain evidence="2 3">DSM 108380</strain>
    </source>
</reference>
<evidence type="ECO:0000256" key="1">
    <source>
        <dbReference type="SAM" id="MobiDB-lite"/>
    </source>
</evidence>
<keyword evidence="3" id="KW-1185">Reference proteome</keyword>
<dbReference type="EMBL" id="JAAMPI010000107">
    <property type="protein sequence ID" value="KAF4635654.1"/>
    <property type="molecule type" value="Genomic_DNA"/>
</dbReference>
<evidence type="ECO:0000313" key="2">
    <source>
        <dbReference type="EMBL" id="KAF4635654.1"/>
    </source>
</evidence>
<dbReference type="Proteomes" id="UP000566819">
    <property type="component" value="Unassembled WGS sequence"/>
</dbReference>
<sequence length="266" mass="30378">MATTMTHQATPAALPEKEEKTETQSLSMHKDSLSANTLDLKDQHVSAALGLFAIHNVLRRTLFACAQHAKNVSASNTIPFICYSSYTLNLLKEQLQSVDTVWFPKFSEYDGRFREQIRAHEPIVAMVTELEELLEPQNLVKKAVLISEKFEEIHKRVNLEFDIEEILSNELGHRVPMDEIRGMEKNQEERRAAQVKIYGHLWSAVYLLRALSPKERAIFPPGIPKVVMSGMLTAGNCNSLRNFENSNTYYPGILNYFDLFSSYNIR</sequence>
<feature type="compositionally biased region" description="Basic and acidic residues" evidence="1">
    <location>
        <begin position="15"/>
        <end position="27"/>
    </location>
</feature>
<dbReference type="AlphaFoldDB" id="A0A8H4W9C6"/>
<name>A0A8H4W9C6_9HELO</name>
<accession>A0A8H4W9C6</accession>
<proteinExistence type="predicted"/>
<gene>
    <name evidence="2" type="ORF">G7Y89_g2451</name>
</gene>
<protein>
    <submittedName>
        <fullName evidence="2">Uncharacterized protein</fullName>
    </submittedName>
</protein>
<comment type="caution">
    <text evidence="2">The sequence shown here is derived from an EMBL/GenBank/DDBJ whole genome shotgun (WGS) entry which is preliminary data.</text>
</comment>
<dbReference type="OrthoDB" id="5282072at2759"/>
<feature type="region of interest" description="Disordered" evidence="1">
    <location>
        <begin position="1"/>
        <end position="27"/>
    </location>
</feature>
<evidence type="ECO:0000313" key="3">
    <source>
        <dbReference type="Proteomes" id="UP000566819"/>
    </source>
</evidence>
<organism evidence="2 3">
    <name type="scientific">Cudoniella acicularis</name>
    <dbReference type="NCBI Taxonomy" id="354080"/>
    <lineage>
        <taxon>Eukaryota</taxon>
        <taxon>Fungi</taxon>
        <taxon>Dikarya</taxon>
        <taxon>Ascomycota</taxon>
        <taxon>Pezizomycotina</taxon>
        <taxon>Leotiomycetes</taxon>
        <taxon>Helotiales</taxon>
        <taxon>Tricladiaceae</taxon>
        <taxon>Cudoniella</taxon>
    </lineage>
</organism>